<gene>
    <name evidence="2" type="ORF">EV192_11285</name>
</gene>
<reference evidence="2 3" key="1">
    <citation type="submission" date="2019-03" db="EMBL/GenBank/DDBJ databases">
        <title>Genomic Encyclopedia of Type Strains, Phase IV (KMG-IV): sequencing the most valuable type-strain genomes for metagenomic binning, comparative biology and taxonomic classification.</title>
        <authorList>
            <person name="Goeker M."/>
        </authorList>
    </citation>
    <scope>NUCLEOTIDE SEQUENCE [LARGE SCALE GENOMIC DNA]</scope>
    <source>
        <strain evidence="2 3">DSM 45934</strain>
    </source>
</reference>
<dbReference type="CDD" id="cd00531">
    <property type="entry name" value="NTF2_like"/>
    <property type="match status" value="1"/>
</dbReference>
<evidence type="ECO:0000259" key="1">
    <source>
        <dbReference type="Pfam" id="PF13577"/>
    </source>
</evidence>
<sequence length="175" mass="19994">MFLPVVNRRGKLRSMDVIEARLTDFLAVEDIRRTKYRYLRAVDQKNWEELERVLTPDVVADYGTPAMGRPLVLTGRDAILKFMRDNLSGQDIVTFHFAGQPEIEVDGARATGTWAFEDTVIVQSARLVIKGAAYYEEEYACDPSAGWRISRVKYVRTYEMTHSLDDLPSLRLTTG</sequence>
<dbReference type="AlphaFoldDB" id="A0A4R2J364"/>
<protein>
    <submittedName>
        <fullName evidence="2">SnoaL-like protein</fullName>
    </submittedName>
</protein>
<dbReference type="InterPro" id="IPR032710">
    <property type="entry name" value="NTF2-like_dom_sf"/>
</dbReference>
<dbReference type="Pfam" id="PF13577">
    <property type="entry name" value="SnoaL_4"/>
    <property type="match status" value="1"/>
</dbReference>
<dbReference type="InterPro" id="IPR037401">
    <property type="entry name" value="SnoaL-like"/>
</dbReference>
<feature type="domain" description="SnoaL-like" evidence="1">
    <location>
        <begin position="27"/>
        <end position="152"/>
    </location>
</feature>
<dbReference type="Gene3D" id="3.10.450.50">
    <property type="match status" value="1"/>
</dbReference>
<keyword evidence="3" id="KW-1185">Reference proteome</keyword>
<evidence type="ECO:0000313" key="2">
    <source>
        <dbReference type="EMBL" id="TCO52354.1"/>
    </source>
</evidence>
<comment type="caution">
    <text evidence="2">The sequence shown here is derived from an EMBL/GenBank/DDBJ whole genome shotgun (WGS) entry which is preliminary data.</text>
</comment>
<proteinExistence type="predicted"/>
<evidence type="ECO:0000313" key="3">
    <source>
        <dbReference type="Proteomes" id="UP000295680"/>
    </source>
</evidence>
<accession>A0A4R2J364</accession>
<name>A0A4R2J364_9PSEU</name>
<dbReference type="Proteomes" id="UP000295680">
    <property type="component" value="Unassembled WGS sequence"/>
</dbReference>
<dbReference type="RefSeq" id="WP_243727406.1">
    <property type="nucleotide sequence ID" value="NZ_SLWS01000012.1"/>
</dbReference>
<dbReference type="SUPFAM" id="SSF54427">
    <property type="entry name" value="NTF2-like"/>
    <property type="match status" value="1"/>
</dbReference>
<organism evidence="2 3">
    <name type="scientific">Actinocrispum wychmicini</name>
    <dbReference type="NCBI Taxonomy" id="1213861"/>
    <lineage>
        <taxon>Bacteria</taxon>
        <taxon>Bacillati</taxon>
        <taxon>Actinomycetota</taxon>
        <taxon>Actinomycetes</taxon>
        <taxon>Pseudonocardiales</taxon>
        <taxon>Pseudonocardiaceae</taxon>
        <taxon>Actinocrispum</taxon>
    </lineage>
</organism>
<dbReference type="EMBL" id="SLWS01000012">
    <property type="protein sequence ID" value="TCO52354.1"/>
    <property type="molecule type" value="Genomic_DNA"/>
</dbReference>